<organism evidence="1 2">
    <name type="scientific">Sporothrix epigloea</name>
    <dbReference type="NCBI Taxonomy" id="1892477"/>
    <lineage>
        <taxon>Eukaryota</taxon>
        <taxon>Fungi</taxon>
        <taxon>Dikarya</taxon>
        <taxon>Ascomycota</taxon>
        <taxon>Pezizomycotina</taxon>
        <taxon>Sordariomycetes</taxon>
        <taxon>Sordariomycetidae</taxon>
        <taxon>Ophiostomatales</taxon>
        <taxon>Ophiostomataceae</taxon>
        <taxon>Sporothrix</taxon>
    </lineage>
</organism>
<dbReference type="InterPro" id="IPR050068">
    <property type="entry name" value="MurA_subfamily"/>
</dbReference>
<dbReference type="PANTHER" id="PTHR43783:SF1">
    <property type="entry name" value="UDP-N-ACETYLGLUCOSAMINE 1-CARBOXYVINYLTRANSFERASE"/>
    <property type="match status" value="1"/>
</dbReference>
<sequence>MAAIQQMPPVSTGISRLGVIPVTSESVPKMHDMGDIKLASDAATAVNLNCSLSGLAIENKSGIGPRKGDTRIAVVIYNRQHEEIVPVFAEVLGKPFCTRPSFQSITIADKGLVIGIDAENAKSDIISRNQELVVAINVHCTSLGMPPDSTLSEYCDYEFLFTSTPFFRRDLSRFVSFTLGQINHHQALMEKPRTYYISTTFPDVRVALPNIDILTVGSDAVEIRVDLLKEPLGDGSYAAVPSLAYVGEQVMMLRQRTELPIILTTRCQNENGTFPMDDPNLYYRYLRRAMQWGVEYIDVELWLPEAIRKRLYEQRGNSRIMSAYHDLSGTLKWATAEAQSIYVQSCKYADIVKMIANTNDRNENFEVEYFRSKIRAEYPSGAPLSAVNMGEMGQFSRMQNHVFSPITHPLLPIIAAPGQMSAAGTNAALSMLGQLPPKIIYGIANSSSQAGTPQAPFYMKCFNELGLPHQFAVVEQQLKGPNRVDMWCNQRNFGGAYLHPALSYSSLIHNSGFFSSLGGGNGPILSSAARVIGIVDTIIIRPSVSAHASPEISAPSTPHYHPEISNGHGQGGLPPSTQLVFDNASWRGILSTLTRDLAPSAYFGRTAVVLASSSDDAASAIFALGALRISKIYTVGFKTPPALAGDLIIEPFNSLESLQKVRTVSEHDESASPFLIVSALSPKKGNLVGLLLRVFGSTKSGPLGAAKSTAYSSSSTRKVFLNLAADAGINSYVSQQNDPCVVAEQSGFAVYGSSDVNAFTTVETLRLLVGQNVPYNFVRLASGRSPF</sequence>
<evidence type="ECO:0008006" key="3">
    <source>
        <dbReference type="Google" id="ProtNLM"/>
    </source>
</evidence>
<evidence type="ECO:0000313" key="2">
    <source>
        <dbReference type="Proteomes" id="UP001642502"/>
    </source>
</evidence>
<dbReference type="EMBL" id="CAWUON010000031">
    <property type="protein sequence ID" value="CAK7267859.1"/>
    <property type="molecule type" value="Genomic_DNA"/>
</dbReference>
<comment type="caution">
    <text evidence="1">The sequence shown here is derived from an EMBL/GenBank/DDBJ whole genome shotgun (WGS) entry which is preliminary data.</text>
</comment>
<reference evidence="1 2" key="1">
    <citation type="submission" date="2024-01" db="EMBL/GenBank/DDBJ databases">
        <authorList>
            <person name="Allen C."/>
            <person name="Tagirdzhanova G."/>
        </authorList>
    </citation>
    <scope>NUCLEOTIDE SEQUENCE [LARGE SCALE GENOMIC DNA]</scope>
    <source>
        <strain evidence="1 2">CBS 119000</strain>
    </source>
</reference>
<evidence type="ECO:0000313" key="1">
    <source>
        <dbReference type="EMBL" id="CAK7267859.1"/>
    </source>
</evidence>
<dbReference type="CDD" id="cd00502">
    <property type="entry name" value="DHQase_I"/>
    <property type="match status" value="1"/>
</dbReference>
<dbReference type="InterPro" id="IPR013785">
    <property type="entry name" value="Aldolase_TIM"/>
</dbReference>
<dbReference type="InterPro" id="IPR001381">
    <property type="entry name" value="DHquinase_I"/>
</dbReference>
<keyword evidence="2" id="KW-1185">Reference proteome</keyword>
<accession>A0ABP0DHY7</accession>
<dbReference type="Proteomes" id="UP001642502">
    <property type="component" value="Unassembled WGS sequence"/>
</dbReference>
<proteinExistence type="predicted"/>
<name>A0ABP0DHY7_9PEZI</name>
<dbReference type="Gene3D" id="3.20.20.70">
    <property type="entry name" value="Aldolase class I"/>
    <property type="match status" value="1"/>
</dbReference>
<dbReference type="Pfam" id="PF01487">
    <property type="entry name" value="DHquinase_I"/>
    <property type="match status" value="1"/>
</dbReference>
<protein>
    <recommendedName>
        <fullName evidence="3">3-dehydroquinate dehydratase I</fullName>
    </recommendedName>
</protein>
<dbReference type="PANTHER" id="PTHR43783">
    <property type="entry name" value="UDP-N-ACETYLGLUCOSAMINE 1-CARBOXYVINYLTRANSFERASE"/>
    <property type="match status" value="1"/>
</dbReference>
<dbReference type="SUPFAM" id="SSF51569">
    <property type="entry name" value="Aldolase"/>
    <property type="match status" value="1"/>
</dbReference>
<gene>
    <name evidence="1" type="ORF">SEPCBS119000_002765</name>
</gene>